<accession>A0A0D2PFT3</accession>
<evidence type="ECO:0000256" key="5">
    <source>
        <dbReference type="ARBA" id="ARBA00022617"/>
    </source>
</evidence>
<dbReference type="OrthoDB" id="1470350at2759"/>
<dbReference type="InterPro" id="IPR050121">
    <property type="entry name" value="Cytochrome_P450_monoxygenase"/>
</dbReference>
<dbReference type="PANTHER" id="PTHR24305">
    <property type="entry name" value="CYTOCHROME P450"/>
    <property type="match status" value="1"/>
</dbReference>
<protein>
    <recommendedName>
        <fullName evidence="16">Cytochrome P450</fullName>
    </recommendedName>
</protein>
<dbReference type="OMA" id="HHAHEST"/>
<dbReference type="InterPro" id="IPR001128">
    <property type="entry name" value="Cyt_P450"/>
</dbReference>
<dbReference type="GO" id="GO:0016705">
    <property type="term" value="F:oxidoreductase activity, acting on paired donors, with incorporation or reduction of molecular oxygen"/>
    <property type="evidence" value="ECO:0007669"/>
    <property type="project" value="InterPro"/>
</dbReference>
<gene>
    <name evidence="14" type="ORF">HYPSUDRAFT_31547</name>
</gene>
<keyword evidence="9" id="KW-0560">Oxidoreductase</keyword>
<comment type="similarity">
    <text evidence="4">Belongs to the cytochrome P450 family.</text>
</comment>
<feature type="binding site" description="axial binding residue" evidence="13">
    <location>
        <position position="518"/>
    </location>
    <ligand>
        <name>heme</name>
        <dbReference type="ChEBI" id="CHEBI:30413"/>
    </ligand>
    <ligandPart>
        <name>Fe</name>
        <dbReference type="ChEBI" id="CHEBI:18248"/>
    </ligandPart>
</feature>
<comment type="subcellular location">
    <subcellularLocation>
        <location evidence="2">Membrane</location>
    </subcellularLocation>
</comment>
<evidence type="ECO:0000256" key="7">
    <source>
        <dbReference type="ARBA" id="ARBA00022723"/>
    </source>
</evidence>
<keyword evidence="12" id="KW-0472">Membrane</keyword>
<organism evidence="14 15">
    <name type="scientific">Hypholoma sublateritium (strain FD-334 SS-4)</name>
    <dbReference type="NCBI Taxonomy" id="945553"/>
    <lineage>
        <taxon>Eukaryota</taxon>
        <taxon>Fungi</taxon>
        <taxon>Dikarya</taxon>
        <taxon>Basidiomycota</taxon>
        <taxon>Agaricomycotina</taxon>
        <taxon>Agaricomycetes</taxon>
        <taxon>Agaricomycetidae</taxon>
        <taxon>Agaricales</taxon>
        <taxon>Agaricineae</taxon>
        <taxon>Strophariaceae</taxon>
        <taxon>Hypholoma</taxon>
    </lineage>
</organism>
<dbReference type="InterPro" id="IPR002403">
    <property type="entry name" value="Cyt_P450_E_grp-IV"/>
</dbReference>
<keyword evidence="15" id="KW-1185">Reference proteome</keyword>
<dbReference type="STRING" id="945553.A0A0D2PFT3"/>
<evidence type="ECO:0000256" key="10">
    <source>
        <dbReference type="ARBA" id="ARBA00023004"/>
    </source>
</evidence>
<evidence type="ECO:0000256" key="1">
    <source>
        <dbReference type="ARBA" id="ARBA00001971"/>
    </source>
</evidence>
<keyword evidence="8" id="KW-1133">Transmembrane helix</keyword>
<dbReference type="GO" id="GO:0005506">
    <property type="term" value="F:iron ion binding"/>
    <property type="evidence" value="ECO:0007669"/>
    <property type="project" value="InterPro"/>
</dbReference>
<dbReference type="InterPro" id="IPR036396">
    <property type="entry name" value="Cyt_P450_sf"/>
</dbReference>
<evidence type="ECO:0000256" key="12">
    <source>
        <dbReference type="ARBA" id="ARBA00023136"/>
    </source>
</evidence>
<dbReference type="Pfam" id="PF00067">
    <property type="entry name" value="p450"/>
    <property type="match status" value="1"/>
</dbReference>
<evidence type="ECO:0000256" key="4">
    <source>
        <dbReference type="ARBA" id="ARBA00010617"/>
    </source>
</evidence>
<comment type="pathway">
    <text evidence="3">Secondary metabolite biosynthesis; terpenoid biosynthesis.</text>
</comment>
<dbReference type="GO" id="GO:0004497">
    <property type="term" value="F:monooxygenase activity"/>
    <property type="evidence" value="ECO:0007669"/>
    <property type="project" value="UniProtKB-KW"/>
</dbReference>
<keyword evidence="7 13" id="KW-0479">Metal-binding</keyword>
<evidence type="ECO:0000256" key="6">
    <source>
        <dbReference type="ARBA" id="ARBA00022692"/>
    </source>
</evidence>
<proteinExistence type="inferred from homology"/>
<keyword evidence="10 13" id="KW-0408">Iron</keyword>
<dbReference type="GO" id="GO:0016020">
    <property type="term" value="C:membrane"/>
    <property type="evidence" value="ECO:0007669"/>
    <property type="project" value="UniProtKB-SubCell"/>
</dbReference>
<dbReference type="AlphaFoldDB" id="A0A0D2PFT3"/>
<dbReference type="Gene3D" id="1.10.630.10">
    <property type="entry name" value="Cytochrome P450"/>
    <property type="match status" value="1"/>
</dbReference>
<dbReference type="Proteomes" id="UP000054270">
    <property type="component" value="Unassembled WGS sequence"/>
</dbReference>
<keyword evidence="11" id="KW-0503">Monooxygenase</keyword>
<reference evidence="15" key="1">
    <citation type="submission" date="2014-04" db="EMBL/GenBank/DDBJ databases">
        <title>Evolutionary Origins and Diversification of the Mycorrhizal Mutualists.</title>
        <authorList>
            <consortium name="DOE Joint Genome Institute"/>
            <consortium name="Mycorrhizal Genomics Consortium"/>
            <person name="Kohler A."/>
            <person name="Kuo A."/>
            <person name="Nagy L.G."/>
            <person name="Floudas D."/>
            <person name="Copeland A."/>
            <person name="Barry K.W."/>
            <person name="Cichocki N."/>
            <person name="Veneault-Fourrey C."/>
            <person name="LaButti K."/>
            <person name="Lindquist E.A."/>
            <person name="Lipzen A."/>
            <person name="Lundell T."/>
            <person name="Morin E."/>
            <person name="Murat C."/>
            <person name="Riley R."/>
            <person name="Ohm R."/>
            <person name="Sun H."/>
            <person name="Tunlid A."/>
            <person name="Henrissat B."/>
            <person name="Grigoriev I.V."/>
            <person name="Hibbett D.S."/>
            <person name="Martin F."/>
        </authorList>
    </citation>
    <scope>NUCLEOTIDE SEQUENCE [LARGE SCALE GENOMIC DNA]</scope>
    <source>
        <strain evidence="15">FD-334 SS-4</strain>
    </source>
</reference>
<evidence type="ECO:0000256" key="8">
    <source>
        <dbReference type="ARBA" id="ARBA00022989"/>
    </source>
</evidence>
<evidence type="ECO:0000313" key="14">
    <source>
        <dbReference type="EMBL" id="KJA29609.1"/>
    </source>
</evidence>
<dbReference type="PRINTS" id="PR00465">
    <property type="entry name" value="EP450IV"/>
</dbReference>
<evidence type="ECO:0000256" key="13">
    <source>
        <dbReference type="PIRSR" id="PIRSR602403-1"/>
    </source>
</evidence>
<evidence type="ECO:0000256" key="9">
    <source>
        <dbReference type="ARBA" id="ARBA00023002"/>
    </source>
</evidence>
<dbReference type="EMBL" id="KN817518">
    <property type="protein sequence ID" value="KJA29609.1"/>
    <property type="molecule type" value="Genomic_DNA"/>
</dbReference>
<dbReference type="GO" id="GO:0020037">
    <property type="term" value="F:heme binding"/>
    <property type="evidence" value="ECO:0007669"/>
    <property type="project" value="InterPro"/>
</dbReference>
<evidence type="ECO:0000313" key="15">
    <source>
        <dbReference type="Proteomes" id="UP000054270"/>
    </source>
</evidence>
<dbReference type="SUPFAM" id="SSF48264">
    <property type="entry name" value="Cytochrome P450"/>
    <property type="match status" value="1"/>
</dbReference>
<evidence type="ECO:0000256" key="3">
    <source>
        <dbReference type="ARBA" id="ARBA00004721"/>
    </source>
</evidence>
<comment type="cofactor">
    <cofactor evidence="1 13">
        <name>heme</name>
        <dbReference type="ChEBI" id="CHEBI:30413"/>
    </cofactor>
</comment>
<evidence type="ECO:0000256" key="11">
    <source>
        <dbReference type="ARBA" id="ARBA00023033"/>
    </source>
</evidence>
<name>A0A0D2PFT3_HYPSF</name>
<keyword evidence="5 13" id="KW-0349">Heme</keyword>
<dbReference type="PANTHER" id="PTHR24305:SF166">
    <property type="entry name" value="CYTOCHROME P450 12A4, MITOCHONDRIAL-RELATED"/>
    <property type="match status" value="1"/>
</dbReference>
<evidence type="ECO:0008006" key="16">
    <source>
        <dbReference type="Google" id="ProtNLM"/>
    </source>
</evidence>
<evidence type="ECO:0000256" key="2">
    <source>
        <dbReference type="ARBA" id="ARBA00004370"/>
    </source>
</evidence>
<sequence>MSFSRFAAMTSTSMSLPVVNRLRDIGLVKITLFGLLIVAILKFIKSLTARSPYAHLPGPKPSSMLGYLLDMHNPDDVDFHFKMTERHGHVARLKGGIVGSDGLYISDPLALHTILVRNQGIFRESTEFSGLFGVIHHGDGLASVWGHEHKKQRQLMNPVFTAAHVSKLSPLFHRIATELRDRLAAEIKAAPGATIDILDRLTRTALELISQGGIGHTFNSFDKNSKEFVEFHEALKDVLPAASQLFFLLPFLESWRKIEPMWFRRGIANMAYFVPWSALRTFKKSVDTMHPVCAQVFHEKKAAFDEGGIAALANTASGGRDLTTLLMQANVDADEEDRMADEIVIANMSSIVLGGQETTSGAMSRLLDLMTLTPSLQEWLREEIVEALAKKNGEPLDFYELNALPRLDATCREALRLFAPVTFVWRQTMQDTVLPLQFPIKDVHTGKEIREIFVQKGTPVYIGLGATNRSTALWGEDAAEFKPERWMGHHAHESTVEQIKTPGIFSNMMTFLGGGRGCPGMKFALLEIKTVMSVLLPKFHFEKTKDIVDWRLGITLSPYVRGKEAEGPQVPMKVSLIEQKN</sequence>
<keyword evidence="6" id="KW-0812">Transmembrane</keyword>